<evidence type="ECO:0000256" key="1">
    <source>
        <dbReference type="SAM" id="MobiDB-lite"/>
    </source>
</evidence>
<dbReference type="STRING" id="1344416.A0A139AXM4"/>
<feature type="region of interest" description="Disordered" evidence="1">
    <location>
        <begin position="840"/>
        <end position="914"/>
    </location>
</feature>
<dbReference type="Gene3D" id="2.60.120.920">
    <property type="match status" value="1"/>
</dbReference>
<feature type="compositionally biased region" description="Basic and acidic residues" evidence="1">
    <location>
        <begin position="397"/>
        <end position="410"/>
    </location>
</feature>
<feature type="compositionally biased region" description="Polar residues" evidence="1">
    <location>
        <begin position="1222"/>
        <end position="1231"/>
    </location>
</feature>
<dbReference type="Proteomes" id="UP000070544">
    <property type="component" value="Unassembled WGS sequence"/>
</dbReference>
<feature type="compositionally biased region" description="Basic and acidic residues" evidence="1">
    <location>
        <begin position="902"/>
        <end position="914"/>
    </location>
</feature>
<dbReference type="InterPro" id="IPR043136">
    <property type="entry name" value="B30.2/SPRY_sf"/>
</dbReference>
<feature type="region of interest" description="Disordered" evidence="1">
    <location>
        <begin position="397"/>
        <end position="480"/>
    </location>
</feature>
<keyword evidence="2" id="KW-0472">Membrane</keyword>
<feature type="region of interest" description="Disordered" evidence="1">
    <location>
        <begin position="83"/>
        <end position="110"/>
    </location>
</feature>
<evidence type="ECO:0000313" key="4">
    <source>
        <dbReference type="Proteomes" id="UP000070544"/>
    </source>
</evidence>
<evidence type="ECO:0000256" key="2">
    <source>
        <dbReference type="SAM" id="Phobius"/>
    </source>
</evidence>
<feature type="region of interest" description="Disordered" evidence="1">
    <location>
        <begin position="774"/>
        <end position="811"/>
    </location>
</feature>
<feature type="compositionally biased region" description="Polar residues" evidence="1">
    <location>
        <begin position="1038"/>
        <end position="1054"/>
    </location>
</feature>
<feature type="region of interest" description="Disordered" evidence="1">
    <location>
        <begin position="600"/>
        <end position="646"/>
    </location>
</feature>
<gene>
    <name evidence="3" type="ORF">M427DRAFT_271805</name>
</gene>
<feature type="region of interest" description="Disordered" evidence="1">
    <location>
        <begin position="1125"/>
        <end position="1165"/>
    </location>
</feature>
<accession>A0A139AXM4</accession>
<dbReference type="OrthoDB" id="258495at2759"/>
<feature type="compositionally biased region" description="Polar residues" evidence="1">
    <location>
        <begin position="471"/>
        <end position="480"/>
    </location>
</feature>
<reference evidence="3 4" key="1">
    <citation type="journal article" date="2015" name="Genome Biol. Evol.">
        <title>Phylogenomic analyses indicate that early fungi evolved digesting cell walls of algal ancestors of land plants.</title>
        <authorList>
            <person name="Chang Y."/>
            <person name="Wang S."/>
            <person name="Sekimoto S."/>
            <person name="Aerts A.L."/>
            <person name="Choi C."/>
            <person name="Clum A."/>
            <person name="LaButti K.M."/>
            <person name="Lindquist E.A."/>
            <person name="Yee Ngan C."/>
            <person name="Ohm R.A."/>
            <person name="Salamov A.A."/>
            <person name="Grigoriev I.V."/>
            <person name="Spatafora J.W."/>
            <person name="Berbee M.L."/>
        </authorList>
    </citation>
    <scope>NUCLEOTIDE SEQUENCE [LARGE SCALE GENOMIC DNA]</scope>
    <source>
        <strain evidence="3 4">JEL478</strain>
    </source>
</reference>
<sequence>MVAASVAFPRNVPERSFRPSRSAHPPRLSGVLFLKRLLFFNRGLALLSIAVCLVATAVVLLAITLPSSYAVDDAHFLGKRQQAPITQPPSGEPVPPIVSPWPPRKKPNGNGGNQDLVGALIPVFIVAGSVLMLLIFFLVGTFCSGPNIPRGSSATPKREDEWFAVCASLLPGSGMIDQWEEALHSTRPDLLLPIRPNSNPFPSPEQVSEIESASRLPAILAQAEARRRRARSRERGKRVGQQQDEDSGEWDGGEVGRALAKAWKFVPNADMVEERGIVYDMYDPFDDISSWGGVSVHEGTSITFRKWTERTVVTNLPLWKPPSTLARTGSRASLASSSTTTRSVLSYLDDRPYVYFEALLSYVGPDQEWLAQNRAIQQVAAVEERVQEAERELRAAVEARDRNRAVRDPSYHSMSPGSPTHQEGGQISDYPQSNLDGDQVQQSEPGSWAASLLPSSWRRHPSSGPVGRSPQFPSITTETPSGTIALAGGIAQDYDYEEQALSATRNRVPSAAPPPYSRGDYDDIDESAQNDSDASILPSDRTEGTQTSVLSSVQDSLNPFSWFRMIGGSSSSPPEPVVPPVDESEEIGDGEADRLFGWDVVPPEAASPPSRLQRSRSGHGSPFRQPSPHGSPRQRLPAEESNYDMLPPRRRAAYTPSVMTLERLMPSRGNPDIRVAIGLCTRPYPHFYLPGRYVHSVAYVTDHDGAWVTICTTNGASDAKAVKVYELGNDPTVMARQGDTVGIGYNQELGAVFFTVNGVRLEFSKEQKPVVDIPEKDITSSDEGARKRVKDKGKSKIKQDVEVASAHDGNESRTVLSGKVSWWTYLTQIIWRKPRNRADLERGGLSPEAIDDGDSDLDVDGDESQQGDTESAPLLRETERELESGVGTDIPAGEDQPANPPHPKEPEPDFWAHPEDPDDKFWAVRDAHFNFHACVGATGPCQVLVNFGQTPFIWEGIDDGNSTGESWMGDVRESILVDDFGEFQSAVSDVQVYRERNQEQVSPEAVFSTPSLTIEAQDTGEGSSRGPQVGPDPALKPNNLQPSLQGHPSFTGSLDMSLAASSLAASSTGRPSRSKSPFRGGRKRGHGNMSPVLPSDPIDAALAGAPLISEEARLVLAGIPLGPPGDGSEITNSRGPGGSSLGIQMPSRFDRQSNRPPYTAFPESYTLPPSYDTAINTRQLLTITPPTPLRTPETFQIRDALEEEEPHSHGSRRSWDIASVFNRGSPSTSGPPLSRRLTPDLLHLPPSLDRPSSPASSIGGTPRLGHRRGGSFGDLIGSLRRQSQSEPDVELN</sequence>
<feature type="compositionally biased region" description="Polar residues" evidence="1">
    <location>
        <begin position="1016"/>
        <end position="1026"/>
    </location>
</feature>
<feature type="region of interest" description="Disordered" evidence="1">
    <location>
        <begin position="1202"/>
        <end position="1292"/>
    </location>
</feature>
<evidence type="ECO:0000313" key="3">
    <source>
        <dbReference type="EMBL" id="KXS21501.1"/>
    </source>
</evidence>
<feature type="compositionally biased region" description="Basic and acidic residues" evidence="1">
    <location>
        <begin position="774"/>
        <end position="801"/>
    </location>
</feature>
<name>A0A139AXM4_GONPJ</name>
<dbReference type="EMBL" id="KQ965732">
    <property type="protein sequence ID" value="KXS21501.1"/>
    <property type="molecule type" value="Genomic_DNA"/>
</dbReference>
<feature type="region of interest" description="Disordered" evidence="1">
    <location>
        <begin position="567"/>
        <end position="587"/>
    </location>
</feature>
<feature type="transmembrane region" description="Helical" evidence="2">
    <location>
        <begin position="116"/>
        <end position="139"/>
    </location>
</feature>
<feature type="transmembrane region" description="Helical" evidence="2">
    <location>
        <begin position="44"/>
        <end position="71"/>
    </location>
</feature>
<feature type="compositionally biased region" description="Acidic residues" evidence="1">
    <location>
        <begin position="849"/>
        <end position="865"/>
    </location>
</feature>
<keyword evidence="2" id="KW-0812">Transmembrane</keyword>
<feature type="region of interest" description="Disordered" evidence="1">
    <location>
        <begin position="1016"/>
        <end position="1095"/>
    </location>
</feature>
<feature type="region of interest" description="Disordered" evidence="1">
    <location>
        <begin position="503"/>
        <end position="551"/>
    </location>
</feature>
<feature type="region of interest" description="Disordered" evidence="1">
    <location>
        <begin position="227"/>
        <end position="253"/>
    </location>
</feature>
<feature type="compositionally biased region" description="Polar residues" evidence="1">
    <location>
        <begin position="412"/>
        <end position="445"/>
    </location>
</feature>
<keyword evidence="2" id="KW-1133">Transmembrane helix</keyword>
<protein>
    <submittedName>
        <fullName evidence="3">Uncharacterized protein</fullName>
    </submittedName>
</protein>
<feature type="compositionally biased region" description="Basic residues" evidence="1">
    <location>
        <begin position="227"/>
        <end position="238"/>
    </location>
</feature>
<feature type="compositionally biased region" description="Pro residues" evidence="1">
    <location>
        <begin position="86"/>
        <end position="102"/>
    </location>
</feature>
<proteinExistence type="predicted"/>
<keyword evidence="4" id="KW-1185">Reference proteome</keyword>
<organism evidence="3 4">
    <name type="scientific">Gonapodya prolifera (strain JEL478)</name>
    <name type="common">Monoblepharis prolifera</name>
    <dbReference type="NCBI Taxonomy" id="1344416"/>
    <lineage>
        <taxon>Eukaryota</taxon>
        <taxon>Fungi</taxon>
        <taxon>Fungi incertae sedis</taxon>
        <taxon>Chytridiomycota</taxon>
        <taxon>Chytridiomycota incertae sedis</taxon>
        <taxon>Monoblepharidomycetes</taxon>
        <taxon>Monoblepharidales</taxon>
        <taxon>Gonapodyaceae</taxon>
        <taxon>Gonapodya</taxon>
    </lineage>
</organism>
<feature type="compositionally biased region" description="Acidic residues" evidence="1">
    <location>
        <begin position="243"/>
        <end position="252"/>
    </location>
</feature>
<feature type="compositionally biased region" description="Low complexity" evidence="1">
    <location>
        <begin position="1057"/>
        <end position="1067"/>
    </location>
</feature>